<dbReference type="EMBL" id="CP018866">
    <property type="protein sequence ID" value="AST91870.1"/>
    <property type="molecule type" value="Genomic_DNA"/>
</dbReference>
<keyword evidence="2" id="KW-1185">Reference proteome</keyword>
<gene>
    <name evidence="1" type="ORF">BC6307_11565</name>
</gene>
<sequence length="81" mass="9198">MYEKGTEYQISANINGYFNSAEKFTIVRKSGDIVQFTLENGKGRGAMPIEHIQHLLKKNEISIIPSKRSLLNETDEEQQIG</sequence>
<protein>
    <submittedName>
        <fullName evidence="1">Uncharacterized protein</fullName>
    </submittedName>
</protein>
<name>A0A223KQU8_9BACI</name>
<proteinExistence type="predicted"/>
<evidence type="ECO:0000313" key="2">
    <source>
        <dbReference type="Proteomes" id="UP000215224"/>
    </source>
</evidence>
<dbReference type="STRING" id="1314751.GCA_001591425_00188"/>
<dbReference type="RefSeq" id="WP_066410971.1">
    <property type="nucleotide sequence ID" value="NZ_CP018866.1"/>
</dbReference>
<accession>A0A223KQU8</accession>
<dbReference type="KEGG" id="bcoh:BC6307_11565"/>
<evidence type="ECO:0000313" key="1">
    <source>
        <dbReference type="EMBL" id="AST91870.1"/>
    </source>
</evidence>
<reference evidence="1 2" key="1">
    <citation type="submission" date="2016-12" db="EMBL/GenBank/DDBJ databases">
        <title>The whole genome sequencing and assembly of Bacillus cohnii DSM 6307T strain.</title>
        <authorList>
            <person name="Lee Y.-J."/>
            <person name="Yi H."/>
            <person name="Bahn Y.-S."/>
            <person name="Kim J.F."/>
            <person name="Lee D.-W."/>
        </authorList>
    </citation>
    <scope>NUCLEOTIDE SEQUENCE [LARGE SCALE GENOMIC DNA]</scope>
    <source>
        <strain evidence="1 2">DSM 6307</strain>
    </source>
</reference>
<organism evidence="1 2">
    <name type="scientific">Sutcliffiella cohnii</name>
    <dbReference type="NCBI Taxonomy" id="33932"/>
    <lineage>
        <taxon>Bacteria</taxon>
        <taxon>Bacillati</taxon>
        <taxon>Bacillota</taxon>
        <taxon>Bacilli</taxon>
        <taxon>Bacillales</taxon>
        <taxon>Bacillaceae</taxon>
        <taxon>Sutcliffiella</taxon>
    </lineage>
</organism>
<dbReference type="Proteomes" id="UP000215224">
    <property type="component" value="Chromosome"/>
</dbReference>
<dbReference type="AlphaFoldDB" id="A0A223KQU8"/>